<organism evidence="2 3">
    <name type="scientific">Leersia perrieri</name>
    <dbReference type="NCBI Taxonomy" id="77586"/>
    <lineage>
        <taxon>Eukaryota</taxon>
        <taxon>Viridiplantae</taxon>
        <taxon>Streptophyta</taxon>
        <taxon>Embryophyta</taxon>
        <taxon>Tracheophyta</taxon>
        <taxon>Spermatophyta</taxon>
        <taxon>Magnoliopsida</taxon>
        <taxon>Liliopsida</taxon>
        <taxon>Poales</taxon>
        <taxon>Poaceae</taxon>
        <taxon>BOP clade</taxon>
        <taxon>Oryzoideae</taxon>
        <taxon>Oryzeae</taxon>
        <taxon>Oryzinae</taxon>
        <taxon>Leersia</taxon>
    </lineage>
</organism>
<evidence type="ECO:0000313" key="2">
    <source>
        <dbReference type="EnsemblPlants" id="LPERR07G04350.1"/>
    </source>
</evidence>
<dbReference type="HOGENOM" id="CLU_159064_1_0_1"/>
<reference evidence="2 3" key="1">
    <citation type="submission" date="2012-08" db="EMBL/GenBank/DDBJ databases">
        <title>Oryza genome evolution.</title>
        <authorList>
            <person name="Wing R.A."/>
        </authorList>
    </citation>
    <scope>NUCLEOTIDE SEQUENCE</scope>
</reference>
<dbReference type="EnsemblPlants" id="LPERR07G04350.1">
    <property type="protein sequence ID" value="LPERR07G04350.1"/>
    <property type="gene ID" value="LPERR07G04350"/>
</dbReference>
<accession>A0A0D9WW44</accession>
<keyword evidence="3" id="KW-1185">Reference proteome</keyword>
<protein>
    <submittedName>
        <fullName evidence="2">Uncharacterized protein</fullName>
    </submittedName>
</protein>
<keyword evidence="1" id="KW-0812">Transmembrane</keyword>
<feature type="transmembrane region" description="Helical" evidence="1">
    <location>
        <begin position="77"/>
        <end position="95"/>
    </location>
</feature>
<evidence type="ECO:0000313" key="3">
    <source>
        <dbReference type="Proteomes" id="UP000032180"/>
    </source>
</evidence>
<dbReference type="Gramene" id="LPERR07G04350.1">
    <property type="protein sequence ID" value="LPERR07G04350.1"/>
    <property type="gene ID" value="LPERR07G04350"/>
</dbReference>
<proteinExistence type="predicted"/>
<name>A0A0D9WW44_9ORYZ</name>
<sequence length="99" mass="10696">MGKVILSDVDISMMEQGKMTCPRNLPHPDVAVEREGLDATTKLCLTIFVSTVSLGVFVACLVYPFVSHLNTTEKLVAVFMALVAAAFGITGYNLINNEC</sequence>
<dbReference type="Proteomes" id="UP000032180">
    <property type="component" value="Chromosome 7"/>
</dbReference>
<keyword evidence="1" id="KW-1133">Transmembrane helix</keyword>
<reference evidence="2" key="3">
    <citation type="submission" date="2015-04" db="UniProtKB">
        <authorList>
            <consortium name="EnsemblPlants"/>
        </authorList>
    </citation>
    <scope>IDENTIFICATION</scope>
</reference>
<evidence type="ECO:0000256" key="1">
    <source>
        <dbReference type="SAM" id="Phobius"/>
    </source>
</evidence>
<keyword evidence="1" id="KW-0472">Membrane</keyword>
<reference evidence="3" key="2">
    <citation type="submission" date="2013-12" db="EMBL/GenBank/DDBJ databases">
        <authorList>
            <person name="Yu Y."/>
            <person name="Lee S."/>
            <person name="de Baynast K."/>
            <person name="Wissotski M."/>
            <person name="Liu L."/>
            <person name="Talag J."/>
            <person name="Goicoechea J."/>
            <person name="Angelova A."/>
            <person name="Jetty R."/>
            <person name="Kudrna D."/>
            <person name="Golser W."/>
            <person name="Rivera L."/>
            <person name="Zhang J."/>
            <person name="Wing R."/>
        </authorList>
    </citation>
    <scope>NUCLEOTIDE SEQUENCE</scope>
</reference>
<feature type="transmembrane region" description="Helical" evidence="1">
    <location>
        <begin position="43"/>
        <end position="65"/>
    </location>
</feature>
<dbReference type="AlphaFoldDB" id="A0A0D9WW44"/>